<reference evidence="3 4" key="1">
    <citation type="submission" date="2016-10" db="EMBL/GenBank/DDBJ databases">
        <authorList>
            <person name="de Groot N.N."/>
        </authorList>
    </citation>
    <scope>NUCLEOTIDE SEQUENCE [LARGE SCALE GENOMIC DNA]</scope>
    <source>
        <strain evidence="3 4">DSM 25294</strain>
    </source>
</reference>
<feature type="domain" description="Methyltransferase type 12" evidence="2">
    <location>
        <begin position="56"/>
        <end position="151"/>
    </location>
</feature>
<dbReference type="CDD" id="cd02440">
    <property type="entry name" value="AdoMet_MTases"/>
    <property type="match status" value="1"/>
</dbReference>
<sequence length="400" mass="42724">MDKVQRQYEDFPYPERDPADEKRRLVVGSPSYPFEIDHHLFGGKRDWKAGTSILVAGGGTGDGLVQMAQILTNAGAPYEITYLDLSEKSRKIAEARIAARGLKGVRFHTDSLLNAADYGKFDYIDCCGVLHHLPEPQAGFNALASALAPKGGMGLMVYAPHGRSGVYPLQDAFNALTDGMAPEEAIAVARKILAKLPEGHPFKCNQQLVDHEASDAGFLDLLLHGRDRPYTVTQLQEAIEGAGLSCVAMIPPAQYDPAPFLPKDIASELGPRAAMQAAENLRGTIKVHIAYATWPDRAAAALARPKDLSLVPHLKGVAGPALAKAIAAKGQVSMTLGGESLRLSLPKKAAPLLAGIDGRASLSAIAKLRGMDPFAFGALWAELDRVLAGWGLLHYSSLVP</sequence>
<dbReference type="Pfam" id="PF08242">
    <property type="entry name" value="Methyltransf_12"/>
    <property type="match status" value="1"/>
</dbReference>
<keyword evidence="4" id="KW-1185">Reference proteome</keyword>
<evidence type="ECO:0000313" key="3">
    <source>
        <dbReference type="EMBL" id="SDI64378.1"/>
    </source>
</evidence>
<dbReference type="RefSeq" id="WP_093150008.1">
    <property type="nucleotide sequence ID" value="NZ_FNEK01000005.1"/>
</dbReference>
<dbReference type="Gene3D" id="3.40.50.150">
    <property type="entry name" value="Vaccinia Virus protein VP39"/>
    <property type="match status" value="1"/>
</dbReference>
<dbReference type="SUPFAM" id="SSF53335">
    <property type="entry name" value="S-adenosyl-L-methionine-dependent methyltransferases"/>
    <property type="match status" value="1"/>
</dbReference>
<keyword evidence="3" id="KW-0808">Transferase</keyword>
<evidence type="ECO:0000259" key="2">
    <source>
        <dbReference type="Pfam" id="PF08242"/>
    </source>
</evidence>
<dbReference type="GO" id="GO:0008168">
    <property type="term" value="F:methyltransferase activity"/>
    <property type="evidence" value="ECO:0007669"/>
    <property type="project" value="UniProtKB-KW"/>
</dbReference>
<dbReference type="InterPro" id="IPR029063">
    <property type="entry name" value="SAM-dependent_MTases_sf"/>
</dbReference>
<dbReference type="GO" id="GO:0032259">
    <property type="term" value="P:methylation"/>
    <property type="evidence" value="ECO:0007669"/>
    <property type="project" value="UniProtKB-KW"/>
</dbReference>
<accession>A0A1G8M8X4</accession>
<dbReference type="AlphaFoldDB" id="A0A1G8M8X4"/>
<protein>
    <submittedName>
        <fullName evidence="3">Methyltransferase domain-containing protein</fullName>
    </submittedName>
</protein>
<gene>
    <name evidence="3" type="ORF">SAMN04488026_100555</name>
</gene>
<dbReference type="OrthoDB" id="649979at2"/>
<keyword evidence="3" id="KW-0489">Methyltransferase</keyword>
<dbReference type="STRING" id="571298.SAMN04488026_100555"/>
<evidence type="ECO:0000313" key="4">
    <source>
        <dbReference type="Proteomes" id="UP000199382"/>
    </source>
</evidence>
<proteinExistence type="predicted"/>
<feature type="region of interest" description="Disordered" evidence="1">
    <location>
        <begin position="1"/>
        <end position="22"/>
    </location>
</feature>
<organism evidence="3 4">
    <name type="scientific">Aliiruegeria lutimaris</name>
    <dbReference type="NCBI Taxonomy" id="571298"/>
    <lineage>
        <taxon>Bacteria</taxon>
        <taxon>Pseudomonadati</taxon>
        <taxon>Pseudomonadota</taxon>
        <taxon>Alphaproteobacteria</taxon>
        <taxon>Rhodobacterales</taxon>
        <taxon>Roseobacteraceae</taxon>
        <taxon>Aliiruegeria</taxon>
    </lineage>
</organism>
<dbReference type="InterPro" id="IPR013217">
    <property type="entry name" value="Methyltransf_12"/>
</dbReference>
<name>A0A1G8M8X4_9RHOB</name>
<dbReference type="EMBL" id="FNEK01000005">
    <property type="protein sequence ID" value="SDI64378.1"/>
    <property type="molecule type" value="Genomic_DNA"/>
</dbReference>
<evidence type="ECO:0000256" key="1">
    <source>
        <dbReference type="SAM" id="MobiDB-lite"/>
    </source>
</evidence>
<dbReference type="Proteomes" id="UP000199382">
    <property type="component" value="Unassembled WGS sequence"/>
</dbReference>